<sequence>MDPQAELIAVLNTLTDLQMTLTVVRDADDALRSSKTPAARLAYGTLPETIAKLEKYLNQLT</sequence>
<dbReference type="Proteomes" id="UP000624244">
    <property type="component" value="Unassembled WGS sequence"/>
</dbReference>
<proteinExistence type="predicted"/>
<evidence type="ECO:0000313" key="2">
    <source>
        <dbReference type="Proteomes" id="UP000624244"/>
    </source>
</evidence>
<gene>
    <name evidence="1" type="ORF">GGP41_009493</name>
</gene>
<name>A0A8H5Z8W8_COCSA</name>
<organism evidence="1 2">
    <name type="scientific">Cochliobolus sativus</name>
    <name type="common">Common root rot and spot blotch fungus</name>
    <name type="synonym">Bipolaris sorokiniana</name>
    <dbReference type="NCBI Taxonomy" id="45130"/>
    <lineage>
        <taxon>Eukaryota</taxon>
        <taxon>Fungi</taxon>
        <taxon>Dikarya</taxon>
        <taxon>Ascomycota</taxon>
        <taxon>Pezizomycotina</taxon>
        <taxon>Dothideomycetes</taxon>
        <taxon>Pleosporomycetidae</taxon>
        <taxon>Pleosporales</taxon>
        <taxon>Pleosporineae</taxon>
        <taxon>Pleosporaceae</taxon>
        <taxon>Bipolaris</taxon>
    </lineage>
</organism>
<evidence type="ECO:0000313" key="1">
    <source>
        <dbReference type="EMBL" id="KAF5845711.1"/>
    </source>
</evidence>
<dbReference type="EMBL" id="WNKQ01000018">
    <property type="protein sequence ID" value="KAF5845711.1"/>
    <property type="molecule type" value="Genomic_DNA"/>
</dbReference>
<reference evidence="1" key="1">
    <citation type="submission" date="2019-11" db="EMBL/GenBank/DDBJ databases">
        <title>Bipolaris sorokiniana Genome sequencing.</title>
        <authorList>
            <person name="Wang H."/>
        </authorList>
    </citation>
    <scope>NUCLEOTIDE SEQUENCE</scope>
</reference>
<accession>A0A8H5Z8W8</accession>
<protein>
    <submittedName>
        <fullName evidence="1">Uncharacterized protein</fullName>
    </submittedName>
</protein>
<comment type="caution">
    <text evidence="1">The sequence shown here is derived from an EMBL/GenBank/DDBJ whole genome shotgun (WGS) entry which is preliminary data.</text>
</comment>
<dbReference type="AlphaFoldDB" id="A0A8H5Z8W8"/>